<accession>A0A150XR14</accession>
<feature type="transmembrane region" description="Helical" evidence="9">
    <location>
        <begin position="187"/>
        <end position="205"/>
    </location>
</feature>
<dbReference type="GO" id="GO:0140359">
    <property type="term" value="F:ABC-type transporter activity"/>
    <property type="evidence" value="ECO:0007669"/>
    <property type="project" value="InterPro"/>
</dbReference>
<feature type="transmembrane region" description="Helical" evidence="9">
    <location>
        <begin position="129"/>
        <end position="147"/>
    </location>
</feature>
<dbReference type="PANTHER" id="PTHR30413:SF8">
    <property type="entry name" value="TRANSPORT PERMEASE PROTEIN"/>
    <property type="match status" value="1"/>
</dbReference>
<dbReference type="GO" id="GO:0015920">
    <property type="term" value="P:lipopolysaccharide transport"/>
    <property type="evidence" value="ECO:0007669"/>
    <property type="project" value="TreeGrafter"/>
</dbReference>
<evidence type="ECO:0000256" key="8">
    <source>
        <dbReference type="ARBA" id="ARBA00023136"/>
    </source>
</evidence>
<comment type="caution">
    <text evidence="11">The sequence shown here is derived from an EMBL/GenBank/DDBJ whole genome shotgun (WGS) entry which is preliminary data.</text>
</comment>
<dbReference type="InterPro" id="IPR013525">
    <property type="entry name" value="ABC2_TM"/>
</dbReference>
<evidence type="ECO:0000256" key="9">
    <source>
        <dbReference type="RuleBase" id="RU361157"/>
    </source>
</evidence>
<comment type="subcellular location">
    <subcellularLocation>
        <location evidence="1">Cell inner membrane</location>
        <topology evidence="1">Multi-pass membrane protein</topology>
    </subcellularLocation>
    <subcellularLocation>
        <location evidence="9">Cell membrane</location>
        <topology evidence="9">Multi-pass membrane protein</topology>
    </subcellularLocation>
</comment>
<evidence type="ECO:0000313" key="12">
    <source>
        <dbReference type="Proteomes" id="UP000075583"/>
    </source>
</evidence>
<keyword evidence="7 9" id="KW-1133">Transmembrane helix</keyword>
<dbReference type="EMBL" id="LQZQ01000003">
    <property type="protein sequence ID" value="KYG81022.1"/>
    <property type="molecule type" value="Genomic_DNA"/>
</dbReference>
<keyword evidence="12" id="KW-1185">Reference proteome</keyword>
<dbReference type="OrthoDB" id="9786910at2"/>
<feature type="transmembrane region" description="Helical" evidence="9">
    <location>
        <begin position="42"/>
        <end position="67"/>
    </location>
</feature>
<dbReference type="STRING" id="279360.MB14_14670"/>
<evidence type="ECO:0000256" key="2">
    <source>
        <dbReference type="ARBA" id="ARBA00007783"/>
    </source>
</evidence>
<keyword evidence="6 9" id="KW-0812">Transmembrane</keyword>
<sequence>MEKKISYKDTGYRFMRFTLLWKARPILSHLIRRDVLITYKQTILGVFWTVLKPIMMAAIIVFVFEGIGNFPDFGFPYVLIALSALSVWEFFSSAISRGSVCLIDDRDLITRVNFPRMILLINASLKNSIGLFINLVVTFAFMLYYNIPFTVNLLWIPVIYFFTIILNLSLGLWLGTINVFFRDVNTIVPFLLRLGLFISPVGFTFNSVPEVWQKLYCINPMVGIIRAMRFSILGETFRPDLSCILIGCLSLLLVLLSGLYIFGRYERKFADLI</sequence>
<dbReference type="Proteomes" id="UP000075583">
    <property type="component" value="Unassembled WGS sequence"/>
</dbReference>
<evidence type="ECO:0000313" key="11">
    <source>
        <dbReference type="EMBL" id="KYG81022.1"/>
    </source>
</evidence>
<keyword evidence="3 9" id="KW-0813">Transport</keyword>
<comment type="similarity">
    <text evidence="2 9">Belongs to the ABC-2 integral membrane protein family.</text>
</comment>
<dbReference type="Pfam" id="PF01061">
    <property type="entry name" value="ABC2_membrane"/>
    <property type="match status" value="1"/>
</dbReference>
<evidence type="ECO:0000256" key="1">
    <source>
        <dbReference type="ARBA" id="ARBA00004429"/>
    </source>
</evidence>
<feature type="transmembrane region" description="Helical" evidence="9">
    <location>
        <begin position="153"/>
        <end position="175"/>
    </location>
</feature>
<feature type="transmembrane region" description="Helical" evidence="9">
    <location>
        <begin position="241"/>
        <end position="262"/>
    </location>
</feature>
<evidence type="ECO:0000256" key="7">
    <source>
        <dbReference type="ARBA" id="ARBA00022989"/>
    </source>
</evidence>
<reference evidence="11" key="1">
    <citation type="submission" date="2016-01" db="EMBL/GenBank/DDBJ databases">
        <title>Genome sequencing of Roseivirga ehrenbergii KMM 6017.</title>
        <authorList>
            <person name="Selvaratnam C."/>
            <person name="Thevarajoo S."/>
            <person name="Goh K.M."/>
            <person name="Ee R."/>
            <person name="Chan K.-G."/>
            <person name="Chong C.S."/>
        </authorList>
    </citation>
    <scope>NUCLEOTIDE SEQUENCE [LARGE SCALE GENOMIC DNA]</scope>
    <source>
        <strain evidence="11">KMM 6017</strain>
    </source>
</reference>
<dbReference type="AlphaFoldDB" id="A0A150XR14"/>
<gene>
    <name evidence="11" type="ORF">MB14_14670</name>
</gene>
<evidence type="ECO:0000256" key="6">
    <source>
        <dbReference type="ARBA" id="ARBA00022692"/>
    </source>
</evidence>
<organism evidence="11 12">
    <name type="scientific">Roseivirga ehrenbergii (strain DSM 102268 / JCM 13514 / KCTC 12282 / NCIMB 14502 / KMM 6017)</name>
    <dbReference type="NCBI Taxonomy" id="279360"/>
    <lineage>
        <taxon>Bacteria</taxon>
        <taxon>Pseudomonadati</taxon>
        <taxon>Bacteroidota</taxon>
        <taxon>Cytophagia</taxon>
        <taxon>Cytophagales</taxon>
        <taxon>Roseivirgaceae</taxon>
        <taxon>Roseivirga</taxon>
    </lineage>
</organism>
<dbReference type="InterPro" id="IPR047817">
    <property type="entry name" value="ABC2_TM_bact-type"/>
</dbReference>
<evidence type="ECO:0000259" key="10">
    <source>
        <dbReference type="PROSITE" id="PS51012"/>
    </source>
</evidence>
<evidence type="ECO:0000256" key="5">
    <source>
        <dbReference type="ARBA" id="ARBA00022519"/>
    </source>
</evidence>
<protein>
    <recommendedName>
        <fullName evidence="9">Transport permease protein</fullName>
    </recommendedName>
</protein>
<proteinExistence type="inferred from homology"/>
<dbReference type="GO" id="GO:0005886">
    <property type="term" value="C:plasma membrane"/>
    <property type="evidence" value="ECO:0007669"/>
    <property type="project" value="UniProtKB-SubCell"/>
</dbReference>
<keyword evidence="4 9" id="KW-1003">Cell membrane</keyword>
<keyword evidence="5" id="KW-0997">Cell inner membrane</keyword>
<evidence type="ECO:0000256" key="3">
    <source>
        <dbReference type="ARBA" id="ARBA00022448"/>
    </source>
</evidence>
<dbReference type="PROSITE" id="PS51012">
    <property type="entry name" value="ABC_TM2"/>
    <property type="match status" value="1"/>
</dbReference>
<name>A0A150XR14_ROSEK</name>
<evidence type="ECO:0000256" key="4">
    <source>
        <dbReference type="ARBA" id="ARBA00022475"/>
    </source>
</evidence>
<feature type="transmembrane region" description="Helical" evidence="9">
    <location>
        <begin position="73"/>
        <end position="91"/>
    </location>
</feature>
<dbReference type="PANTHER" id="PTHR30413">
    <property type="entry name" value="INNER MEMBRANE TRANSPORT PERMEASE"/>
    <property type="match status" value="1"/>
</dbReference>
<feature type="domain" description="ABC transmembrane type-2" evidence="10">
    <location>
        <begin position="44"/>
        <end position="265"/>
    </location>
</feature>
<keyword evidence="8 9" id="KW-0472">Membrane</keyword>
<dbReference type="RefSeq" id="WP_062589181.1">
    <property type="nucleotide sequence ID" value="NZ_LQZQ01000003.1"/>
</dbReference>